<keyword evidence="8" id="KW-1185">Reference proteome</keyword>
<evidence type="ECO:0000313" key="8">
    <source>
        <dbReference type="Proteomes" id="UP001233172"/>
    </source>
</evidence>
<reference evidence="7" key="2">
    <citation type="submission" date="2023-04" db="EMBL/GenBank/DDBJ databases">
        <authorList>
            <person name="Bu L."/>
            <person name="Lu L."/>
            <person name="Laidemitt M.R."/>
            <person name="Zhang S.M."/>
            <person name="Mutuku M."/>
            <person name="Mkoji G."/>
            <person name="Steinauer M."/>
            <person name="Loker E.S."/>
        </authorList>
    </citation>
    <scope>NUCLEOTIDE SEQUENCE</scope>
    <source>
        <strain evidence="7">KasaAsao</strain>
        <tissue evidence="7">Whole Snail</tissue>
    </source>
</reference>
<evidence type="ECO:0000256" key="2">
    <source>
        <dbReference type="ARBA" id="ARBA00006843"/>
    </source>
</evidence>
<dbReference type="InterPro" id="IPR007593">
    <property type="entry name" value="CD225/Dispanin_fam"/>
</dbReference>
<proteinExistence type="inferred from homology"/>
<comment type="similarity">
    <text evidence="2">Belongs to the CD225/Dispanin family.</text>
</comment>
<feature type="transmembrane region" description="Helical" evidence="6">
    <location>
        <begin position="123"/>
        <end position="141"/>
    </location>
</feature>
<comment type="caution">
    <text evidence="7">The sequence shown here is derived from an EMBL/GenBank/DDBJ whole genome shotgun (WGS) entry which is preliminary data.</text>
</comment>
<protein>
    <submittedName>
        <fullName evidence="7">Uncharacterized protein</fullName>
    </submittedName>
</protein>
<dbReference type="AlphaFoldDB" id="A0AAD8F7N1"/>
<keyword evidence="3 6" id="KW-0812">Transmembrane</keyword>
<dbReference type="Proteomes" id="UP001233172">
    <property type="component" value="Unassembled WGS sequence"/>
</dbReference>
<evidence type="ECO:0000256" key="4">
    <source>
        <dbReference type="ARBA" id="ARBA00022989"/>
    </source>
</evidence>
<evidence type="ECO:0000256" key="5">
    <source>
        <dbReference type="ARBA" id="ARBA00023136"/>
    </source>
</evidence>
<gene>
    <name evidence="7" type="ORF">Bpfe_017089</name>
</gene>
<dbReference type="EMBL" id="JASAOG010000086">
    <property type="protein sequence ID" value="KAK0053391.1"/>
    <property type="molecule type" value="Genomic_DNA"/>
</dbReference>
<reference evidence="7" key="1">
    <citation type="journal article" date="2023" name="PLoS Negl. Trop. Dis.">
        <title>A genome sequence for Biomphalaria pfeifferi, the major vector snail for the human-infecting parasite Schistosoma mansoni.</title>
        <authorList>
            <person name="Bu L."/>
            <person name="Lu L."/>
            <person name="Laidemitt M.R."/>
            <person name="Zhang S.M."/>
            <person name="Mutuku M."/>
            <person name="Mkoji G."/>
            <person name="Steinauer M."/>
            <person name="Loker E.S."/>
        </authorList>
    </citation>
    <scope>NUCLEOTIDE SEQUENCE</scope>
    <source>
        <strain evidence="7">KasaAsao</strain>
    </source>
</reference>
<accession>A0AAD8F7N1</accession>
<evidence type="ECO:0000256" key="3">
    <source>
        <dbReference type="ARBA" id="ARBA00022692"/>
    </source>
</evidence>
<organism evidence="7 8">
    <name type="scientific">Biomphalaria pfeifferi</name>
    <name type="common">Bloodfluke planorb</name>
    <name type="synonym">Freshwater snail</name>
    <dbReference type="NCBI Taxonomy" id="112525"/>
    <lineage>
        <taxon>Eukaryota</taxon>
        <taxon>Metazoa</taxon>
        <taxon>Spiralia</taxon>
        <taxon>Lophotrochozoa</taxon>
        <taxon>Mollusca</taxon>
        <taxon>Gastropoda</taxon>
        <taxon>Heterobranchia</taxon>
        <taxon>Euthyneura</taxon>
        <taxon>Panpulmonata</taxon>
        <taxon>Hygrophila</taxon>
        <taxon>Lymnaeoidea</taxon>
        <taxon>Planorbidae</taxon>
        <taxon>Biomphalaria</taxon>
    </lineage>
</organism>
<feature type="transmembrane region" description="Helical" evidence="6">
    <location>
        <begin position="169"/>
        <end position="190"/>
    </location>
</feature>
<evidence type="ECO:0000256" key="1">
    <source>
        <dbReference type="ARBA" id="ARBA00004370"/>
    </source>
</evidence>
<name>A0AAD8F7N1_BIOPF</name>
<keyword evidence="5 6" id="KW-0472">Membrane</keyword>
<evidence type="ECO:0000313" key="7">
    <source>
        <dbReference type="EMBL" id="KAK0053391.1"/>
    </source>
</evidence>
<dbReference type="Pfam" id="PF04505">
    <property type="entry name" value="CD225"/>
    <property type="match status" value="1"/>
</dbReference>
<sequence>MEQVHPCAMFCKRLTLREPPNPPGQPLHARLLQTIAVRCLEKVLSAGWFSMNRELFVGQSKSSVKPITISISHSADYVARSLGSLPGLVDFPGSVIDPIIQEDGTTSLNTGRIITTKQVDTQIRCAILAVVCFIPLGYVALHQARKARRALLSGKSTDAEYYIQSSSELTALSICIGVVIVVMGLFLLYWNLRRPAEIAMPAMQNTTAH</sequence>
<evidence type="ECO:0000256" key="6">
    <source>
        <dbReference type="SAM" id="Phobius"/>
    </source>
</evidence>
<comment type="subcellular location">
    <subcellularLocation>
        <location evidence="1">Membrane</location>
    </subcellularLocation>
</comment>
<dbReference type="GO" id="GO:0016020">
    <property type="term" value="C:membrane"/>
    <property type="evidence" value="ECO:0007669"/>
    <property type="project" value="UniProtKB-SubCell"/>
</dbReference>
<keyword evidence="4 6" id="KW-1133">Transmembrane helix</keyword>